<keyword evidence="2" id="KW-0328">Glycosyltransferase</keyword>
<dbReference type="KEGG" id="boz:DBV39_03035"/>
<dbReference type="OrthoDB" id="9802525at2"/>
<dbReference type="AlphaFoldDB" id="A0A2R4XPJ4"/>
<dbReference type="InterPro" id="IPR050194">
    <property type="entry name" value="Glycosyltransferase_grp1"/>
</dbReference>
<accession>A0A2R4XPJ4</accession>
<dbReference type="PANTHER" id="PTHR45947">
    <property type="entry name" value="SULFOQUINOVOSYL TRANSFERASE SQD2"/>
    <property type="match status" value="1"/>
</dbReference>
<gene>
    <name evidence="2" type="ORF">DBV39_03035</name>
</gene>
<evidence type="ECO:0000313" key="2">
    <source>
        <dbReference type="EMBL" id="AWB35599.1"/>
    </source>
</evidence>
<sequence>MYSSDQTRPRRILIVTDAWAPQVNGVVRTIDNTRRELERMGVHVQILSPQQFRTIPCPTYPDIKLSLTTPARVTRMIEDLAPDALHIATEGPLGWCARRGAVLNGWHFTTAYHTRFPEYVRARTGLPVGASYRLLARFHQRSAAVMVPSLSMVSLLHRRGFGRIAHWGRGVDHDVFYPRISQSVSPNKSAPVFLYAGRLAVEKNIEAFLSLDLPGVKWVAGDGPAAASLKARYPDARFLGMLDPDDLAQVYSESDVFVFPSLTDTFGLVMAEAMACGLPVAAFPAPGPLDVVGKSGAGVLDQNLRQACLACLKIPRSAALERAAQFNWRDASLQFLLALRPMRAASVAS</sequence>
<keyword evidence="3" id="KW-1185">Reference proteome</keyword>
<name>A0A2R4XPJ4_9BURK</name>
<keyword evidence="2" id="KW-0808">Transferase</keyword>
<evidence type="ECO:0000313" key="3">
    <source>
        <dbReference type="Proteomes" id="UP000244571"/>
    </source>
</evidence>
<reference evidence="2 3" key="1">
    <citation type="submission" date="2018-04" db="EMBL/GenBank/DDBJ databases">
        <title>Bordetella sp. HZ20 isolated from seawater.</title>
        <authorList>
            <person name="Sun C."/>
        </authorList>
    </citation>
    <scope>NUCLEOTIDE SEQUENCE [LARGE SCALE GENOMIC DNA]</scope>
    <source>
        <strain evidence="2 3">HZ20</strain>
    </source>
</reference>
<dbReference type="Gene3D" id="3.40.50.2000">
    <property type="entry name" value="Glycogen Phosphorylase B"/>
    <property type="match status" value="2"/>
</dbReference>
<protein>
    <submittedName>
        <fullName evidence="2">Alpha-mannosyltransferase</fullName>
    </submittedName>
</protein>
<organism evidence="2 3">
    <name type="scientific">Orrella marina</name>
    <dbReference type="NCBI Taxonomy" id="2163011"/>
    <lineage>
        <taxon>Bacteria</taxon>
        <taxon>Pseudomonadati</taxon>
        <taxon>Pseudomonadota</taxon>
        <taxon>Betaproteobacteria</taxon>
        <taxon>Burkholderiales</taxon>
        <taxon>Alcaligenaceae</taxon>
        <taxon>Orrella</taxon>
    </lineage>
</organism>
<dbReference type="InterPro" id="IPR028098">
    <property type="entry name" value="Glyco_trans_4-like_N"/>
</dbReference>
<dbReference type="EMBL" id="CP028901">
    <property type="protein sequence ID" value="AWB35599.1"/>
    <property type="molecule type" value="Genomic_DNA"/>
</dbReference>
<dbReference type="Pfam" id="PF13439">
    <property type="entry name" value="Glyco_transf_4"/>
    <property type="match status" value="1"/>
</dbReference>
<dbReference type="GO" id="GO:0016757">
    <property type="term" value="F:glycosyltransferase activity"/>
    <property type="evidence" value="ECO:0007669"/>
    <property type="project" value="UniProtKB-KW"/>
</dbReference>
<evidence type="ECO:0000259" key="1">
    <source>
        <dbReference type="Pfam" id="PF13439"/>
    </source>
</evidence>
<dbReference type="PANTHER" id="PTHR45947:SF3">
    <property type="entry name" value="SULFOQUINOVOSYL TRANSFERASE SQD2"/>
    <property type="match status" value="1"/>
</dbReference>
<feature type="domain" description="Glycosyltransferase subfamily 4-like N-terminal" evidence="1">
    <location>
        <begin position="23"/>
        <end position="174"/>
    </location>
</feature>
<proteinExistence type="predicted"/>
<dbReference type="CDD" id="cd03814">
    <property type="entry name" value="GT4-like"/>
    <property type="match status" value="1"/>
</dbReference>
<dbReference type="Proteomes" id="UP000244571">
    <property type="component" value="Chromosome"/>
</dbReference>
<dbReference type="Pfam" id="PF13692">
    <property type="entry name" value="Glyco_trans_1_4"/>
    <property type="match status" value="1"/>
</dbReference>
<dbReference type="SUPFAM" id="SSF53756">
    <property type="entry name" value="UDP-Glycosyltransferase/glycogen phosphorylase"/>
    <property type="match status" value="1"/>
</dbReference>